<feature type="region of interest" description="Disordered" evidence="2">
    <location>
        <begin position="94"/>
        <end position="118"/>
    </location>
</feature>
<dbReference type="Pfam" id="PF11951">
    <property type="entry name" value="Fungal_trans_2"/>
    <property type="match status" value="1"/>
</dbReference>
<dbReference type="PANTHER" id="PTHR47784:SF5">
    <property type="entry name" value="STEROL UPTAKE CONTROL PROTEIN 2"/>
    <property type="match status" value="1"/>
</dbReference>
<proteinExistence type="predicted"/>
<organism evidence="4 5">
    <name type="scientific">Teratosphaeria nubilosa</name>
    <dbReference type="NCBI Taxonomy" id="161662"/>
    <lineage>
        <taxon>Eukaryota</taxon>
        <taxon>Fungi</taxon>
        <taxon>Dikarya</taxon>
        <taxon>Ascomycota</taxon>
        <taxon>Pezizomycotina</taxon>
        <taxon>Dothideomycetes</taxon>
        <taxon>Dothideomycetidae</taxon>
        <taxon>Mycosphaerellales</taxon>
        <taxon>Teratosphaeriaceae</taxon>
        <taxon>Teratosphaeria</taxon>
    </lineage>
</organism>
<dbReference type="InterPro" id="IPR036864">
    <property type="entry name" value="Zn2-C6_fun-type_DNA-bd_sf"/>
</dbReference>
<dbReference type="EMBL" id="ML995823">
    <property type="protein sequence ID" value="KAF2770797.1"/>
    <property type="molecule type" value="Genomic_DNA"/>
</dbReference>
<dbReference type="OrthoDB" id="416217at2759"/>
<dbReference type="PROSITE" id="PS00463">
    <property type="entry name" value="ZN2_CY6_FUNGAL_1"/>
    <property type="match status" value="1"/>
</dbReference>
<dbReference type="SMART" id="SM00066">
    <property type="entry name" value="GAL4"/>
    <property type="match status" value="1"/>
</dbReference>
<dbReference type="GO" id="GO:0008270">
    <property type="term" value="F:zinc ion binding"/>
    <property type="evidence" value="ECO:0007669"/>
    <property type="project" value="InterPro"/>
</dbReference>
<dbReference type="InterPro" id="IPR021858">
    <property type="entry name" value="Fun_TF"/>
</dbReference>
<dbReference type="PANTHER" id="PTHR47784">
    <property type="entry name" value="STEROL UPTAKE CONTROL PROTEIN 2"/>
    <property type="match status" value="1"/>
</dbReference>
<dbReference type="PROSITE" id="PS50048">
    <property type="entry name" value="ZN2_CY6_FUNGAL_2"/>
    <property type="match status" value="1"/>
</dbReference>
<dbReference type="GO" id="GO:0001228">
    <property type="term" value="F:DNA-binding transcription activator activity, RNA polymerase II-specific"/>
    <property type="evidence" value="ECO:0007669"/>
    <property type="project" value="TreeGrafter"/>
</dbReference>
<evidence type="ECO:0000313" key="5">
    <source>
        <dbReference type="Proteomes" id="UP000799436"/>
    </source>
</evidence>
<dbReference type="InterPro" id="IPR053157">
    <property type="entry name" value="Sterol_Uptake_Regulator"/>
</dbReference>
<evidence type="ECO:0000256" key="1">
    <source>
        <dbReference type="ARBA" id="ARBA00023242"/>
    </source>
</evidence>
<dbReference type="AlphaFoldDB" id="A0A6G1LD27"/>
<reference evidence="4" key="1">
    <citation type="journal article" date="2020" name="Stud. Mycol.">
        <title>101 Dothideomycetes genomes: a test case for predicting lifestyles and emergence of pathogens.</title>
        <authorList>
            <person name="Haridas S."/>
            <person name="Albert R."/>
            <person name="Binder M."/>
            <person name="Bloem J."/>
            <person name="Labutti K."/>
            <person name="Salamov A."/>
            <person name="Andreopoulos B."/>
            <person name="Baker S."/>
            <person name="Barry K."/>
            <person name="Bills G."/>
            <person name="Bluhm B."/>
            <person name="Cannon C."/>
            <person name="Castanera R."/>
            <person name="Culley D."/>
            <person name="Daum C."/>
            <person name="Ezra D."/>
            <person name="Gonzalez J."/>
            <person name="Henrissat B."/>
            <person name="Kuo A."/>
            <person name="Liang C."/>
            <person name="Lipzen A."/>
            <person name="Lutzoni F."/>
            <person name="Magnuson J."/>
            <person name="Mondo S."/>
            <person name="Nolan M."/>
            <person name="Ohm R."/>
            <person name="Pangilinan J."/>
            <person name="Park H.-J."/>
            <person name="Ramirez L."/>
            <person name="Alfaro M."/>
            <person name="Sun H."/>
            <person name="Tritt A."/>
            <person name="Yoshinaga Y."/>
            <person name="Zwiers L.-H."/>
            <person name="Turgeon B."/>
            <person name="Goodwin S."/>
            <person name="Spatafora J."/>
            <person name="Crous P."/>
            <person name="Grigoriev I."/>
        </authorList>
    </citation>
    <scope>NUCLEOTIDE SEQUENCE</scope>
    <source>
        <strain evidence="4">CBS 116005</strain>
    </source>
</reference>
<feature type="compositionally biased region" description="Polar residues" evidence="2">
    <location>
        <begin position="314"/>
        <end position="323"/>
    </location>
</feature>
<name>A0A6G1LD27_9PEZI</name>
<protein>
    <recommendedName>
        <fullName evidence="3">Zn(2)-C6 fungal-type domain-containing protein</fullName>
    </recommendedName>
</protein>
<feature type="domain" description="Zn(2)-C6 fungal-type" evidence="3">
    <location>
        <begin position="44"/>
        <end position="74"/>
    </location>
</feature>
<accession>A0A6G1LD27</accession>
<gene>
    <name evidence="4" type="ORF">EJ03DRAFT_55708</name>
</gene>
<feature type="compositionally biased region" description="Polar residues" evidence="2">
    <location>
        <begin position="332"/>
        <end position="344"/>
    </location>
</feature>
<evidence type="ECO:0000256" key="2">
    <source>
        <dbReference type="SAM" id="MobiDB-lite"/>
    </source>
</evidence>
<dbReference type="Gene3D" id="4.10.240.10">
    <property type="entry name" value="Zn(2)-C6 fungal-type DNA-binding domain"/>
    <property type="match status" value="1"/>
</dbReference>
<evidence type="ECO:0000259" key="3">
    <source>
        <dbReference type="PROSITE" id="PS50048"/>
    </source>
</evidence>
<dbReference type="Pfam" id="PF00172">
    <property type="entry name" value="Zn_clus"/>
    <property type="match status" value="1"/>
</dbReference>
<dbReference type="Proteomes" id="UP000799436">
    <property type="component" value="Unassembled WGS sequence"/>
</dbReference>
<dbReference type="InterPro" id="IPR001138">
    <property type="entry name" value="Zn2Cys6_DnaBD"/>
</dbReference>
<dbReference type="CDD" id="cd00067">
    <property type="entry name" value="GAL4"/>
    <property type="match status" value="1"/>
</dbReference>
<keyword evidence="1" id="KW-0539">Nucleus</keyword>
<keyword evidence="5" id="KW-1185">Reference proteome</keyword>
<sequence length="562" mass="63048">MTFQRPNILLTTLPALLFTHSNDKRSTNMPVFKARRPHKKSRLGCLDCKRQKVKCDELKPSCSRCELMLQKCCYPPAIQWSVDRLYVPTPPVTISSNSSPDALLPNLSTPPAAPRPPVSFAPSSMLEKPQSLHDSERLLPQQISDIDLYHHYLSHTSHTLTPCPRSQTAHQLRFPTLALQHRSVFNSMLALAAICICHDQISSDQPPTNPRVVRDTLMLGYQRYNSASEQMRKMLAAGDRAEQEVLLVTQLLLVPFAAASQQVNHWLSSKKACWEGAEEPLGSLSSSPRDIAVIMKGIKTTIESMASGDDFSPPQDQDTSTKLPTPPALMHNRTTQKTNPPTATSHPFHPLISATSSDALTILSARLQNLSTTPLRHNHDLQICHQALEILQKIRNACFHQTPPSPLPFDPSQPGAHTTQHLKPWLHTYLGWHASPTALTRPLLSFLVQVPQRYLNLILPLLDQRLRKPLQTTSPGSASLYHLSYVQAIALDIYAHWSVLMLLVENESWWIGSLPSVTLEGLVNRYGQDPVARELVEREGCVEDWWPGRMLRIALDSRRSDR</sequence>
<feature type="region of interest" description="Disordered" evidence="2">
    <location>
        <begin position="305"/>
        <end position="344"/>
    </location>
</feature>
<dbReference type="SUPFAM" id="SSF57701">
    <property type="entry name" value="Zn2/Cys6 DNA-binding domain"/>
    <property type="match status" value="1"/>
</dbReference>
<evidence type="ECO:0000313" key="4">
    <source>
        <dbReference type="EMBL" id="KAF2770797.1"/>
    </source>
</evidence>